<dbReference type="GO" id="GO:0020037">
    <property type="term" value="F:heme binding"/>
    <property type="evidence" value="ECO:0007669"/>
    <property type="project" value="TreeGrafter"/>
</dbReference>
<gene>
    <name evidence="2" type="ORF">SMN809_LOCUS31714</name>
</gene>
<dbReference type="Pfam" id="PF00174">
    <property type="entry name" value="Oxidored_molyb"/>
    <property type="match status" value="1"/>
</dbReference>
<sequence>ARWTGIKLRDLLESFGLDKEGKHVQFWGLDCDTSQRCYGASIPMEKALSEDVLLAYEMNGELLSSDHGYP</sequence>
<evidence type="ECO:0000313" key="2">
    <source>
        <dbReference type="EMBL" id="CAF4428941.1"/>
    </source>
</evidence>
<dbReference type="EMBL" id="CAJOBI010064301">
    <property type="protein sequence ID" value="CAF4428941.1"/>
    <property type="molecule type" value="Genomic_DNA"/>
</dbReference>
<organism evidence="2 3">
    <name type="scientific">Rotaria magnacalcarata</name>
    <dbReference type="NCBI Taxonomy" id="392030"/>
    <lineage>
        <taxon>Eukaryota</taxon>
        <taxon>Metazoa</taxon>
        <taxon>Spiralia</taxon>
        <taxon>Gnathifera</taxon>
        <taxon>Rotifera</taxon>
        <taxon>Eurotatoria</taxon>
        <taxon>Bdelloidea</taxon>
        <taxon>Philodinida</taxon>
        <taxon>Philodinidae</taxon>
        <taxon>Rotaria</taxon>
    </lineage>
</organism>
<feature type="domain" description="Oxidoreductase molybdopterin-binding" evidence="1">
    <location>
        <begin position="1"/>
        <end position="70"/>
    </location>
</feature>
<dbReference type="Proteomes" id="UP000676336">
    <property type="component" value="Unassembled WGS sequence"/>
</dbReference>
<accession>A0A8S2W2P1</accession>
<reference evidence="2" key="1">
    <citation type="submission" date="2021-02" db="EMBL/GenBank/DDBJ databases">
        <authorList>
            <person name="Nowell W R."/>
        </authorList>
    </citation>
    <scope>NUCLEOTIDE SEQUENCE</scope>
</reference>
<dbReference type="GO" id="GO:0006790">
    <property type="term" value="P:sulfur compound metabolic process"/>
    <property type="evidence" value="ECO:0007669"/>
    <property type="project" value="TreeGrafter"/>
</dbReference>
<dbReference type="Gene3D" id="3.90.420.10">
    <property type="entry name" value="Oxidoreductase, molybdopterin-binding domain"/>
    <property type="match status" value="1"/>
</dbReference>
<dbReference type="GO" id="GO:0043546">
    <property type="term" value="F:molybdopterin cofactor binding"/>
    <property type="evidence" value="ECO:0007669"/>
    <property type="project" value="TreeGrafter"/>
</dbReference>
<dbReference type="PANTHER" id="PTHR19372">
    <property type="entry name" value="SULFITE REDUCTASE"/>
    <property type="match status" value="1"/>
</dbReference>
<dbReference type="InterPro" id="IPR036374">
    <property type="entry name" value="OxRdtase_Mopterin-bd_sf"/>
</dbReference>
<protein>
    <recommendedName>
        <fullName evidence="1">Oxidoreductase molybdopterin-binding domain-containing protein</fullName>
    </recommendedName>
</protein>
<evidence type="ECO:0000259" key="1">
    <source>
        <dbReference type="Pfam" id="PF00174"/>
    </source>
</evidence>
<comment type="caution">
    <text evidence="2">The sequence shown here is derived from an EMBL/GenBank/DDBJ whole genome shotgun (WGS) entry which is preliminary data.</text>
</comment>
<dbReference type="SUPFAM" id="SSF56524">
    <property type="entry name" value="Oxidoreductase molybdopterin-binding domain"/>
    <property type="match status" value="1"/>
</dbReference>
<proteinExistence type="predicted"/>
<evidence type="ECO:0000313" key="3">
    <source>
        <dbReference type="Proteomes" id="UP000676336"/>
    </source>
</evidence>
<dbReference type="AlphaFoldDB" id="A0A8S2W2P1"/>
<dbReference type="PANTHER" id="PTHR19372:SF7">
    <property type="entry name" value="SULFITE OXIDASE, MITOCHONDRIAL"/>
    <property type="match status" value="1"/>
</dbReference>
<dbReference type="InterPro" id="IPR000572">
    <property type="entry name" value="OxRdtase_Mopterin-bd_dom"/>
</dbReference>
<name>A0A8S2W2P1_9BILA</name>
<dbReference type="GO" id="GO:0005739">
    <property type="term" value="C:mitochondrion"/>
    <property type="evidence" value="ECO:0007669"/>
    <property type="project" value="TreeGrafter"/>
</dbReference>
<dbReference type="GO" id="GO:0008482">
    <property type="term" value="F:sulfite oxidase activity"/>
    <property type="evidence" value="ECO:0007669"/>
    <property type="project" value="TreeGrafter"/>
</dbReference>
<feature type="non-terminal residue" evidence="2">
    <location>
        <position position="1"/>
    </location>
</feature>
<feature type="non-terminal residue" evidence="2">
    <location>
        <position position="70"/>
    </location>
</feature>